<name>A0A067QX06_ZOONE</name>
<keyword evidence="3" id="KW-1185">Reference proteome</keyword>
<gene>
    <name evidence="2" type="ORF">L798_11653</name>
</gene>
<dbReference type="Proteomes" id="UP000027135">
    <property type="component" value="Unassembled WGS sequence"/>
</dbReference>
<evidence type="ECO:0000313" key="3">
    <source>
        <dbReference type="Proteomes" id="UP000027135"/>
    </source>
</evidence>
<protein>
    <submittedName>
        <fullName evidence="2">Uncharacterized protein</fullName>
    </submittedName>
</protein>
<evidence type="ECO:0000256" key="1">
    <source>
        <dbReference type="SAM" id="SignalP"/>
    </source>
</evidence>
<sequence>MSMPGGIRNGLISVMSVIFVPECGAESLDVGGSHEIVEKREAVIQNQLLKCHSNHKRQRK</sequence>
<evidence type="ECO:0000313" key="2">
    <source>
        <dbReference type="EMBL" id="KDR14726.1"/>
    </source>
</evidence>
<organism evidence="2 3">
    <name type="scientific">Zootermopsis nevadensis</name>
    <name type="common">Dampwood termite</name>
    <dbReference type="NCBI Taxonomy" id="136037"/>
    <lineage>
        <taxon>Eukaryota</taxon>
        <taxon>Metazoa</taxon>
        <taxon>Ecdysozoa</taxon>
        <taxon>Arthropoda</taxon>
        <taxon>Hexapoda</taxon>
        <taxon>Insecta</taxon>
        <taxon>Pterygota</taxon>
        <taxon>Neoptera</taxon>
        <taxon>Polyneoptera</taxon>
        <taxon>Dictyoptera</taxon>
        <taxon>Blattodea</taxon>
        <taxon>Blattoidea</taxon>
        <taxon>Termitoidae</taxon>
        <taxon>Termopsidae</taxon>
        <taxon>Zootermopsis</taxon>
    </lineage>
</organism>
<feature type="signal peptide" evidence="1">
    <location>
        <begin position="1"/>
        <end position="25"/>
    </location>
</feature>
<proteinExistence type="predicted"/>
<dbReference type="InParanoid" id="A0A067QX06"/>
<reference evidence="2 3" key="1">
    <citation type="journal article" date="2014" name="Nat. Commun.">
        <title>Molecular traces of alternative social organization in a termite genome.</title>
        <authorList>
            <person name="Terrapon N."/>
            <person name="Li C."/>
            <person name="Robertson H.M."/>
            <person name="Ji L."/>
            <person name="Meng X."/>
            <person name="Booth W."/>
            <person name="Chen Z."/>
            <person name="Childers C.P."/>
            <person name="Glastad K.M."/>
            <person name="Gokhale K."/>
            <person name="Gowin J."/>
            <person name="Gronenberg W."/>
            <person name="Hermansen R.A."/>
            <person name="Hu H."/>
            <person name="Hunt B.G."/>
            <person name="Huylmans A.K."/>
            <person name="Khalil S.M."/>
            <person name="Mitchell R.D."/>
            <person name="Munoz-Torres M.C."/>
            <person name="Mustard J.A."/>
            <person name="Pan H."/>
            <person name="Reese J.T."/>
            <person name="Scharf M.E."/>
            <person name="Sun F."/>
            <person name="Vogel H."/>
            <person name="Xiao J."/>
            <person name="Yang W."/>
            <person name="Yang Z."/>
            <person name="Yang Z."/>
            <person name="Zhou J."/>
            <person name="Zhu J."/>
            <person name="Brent C.S."/>
            <person name="Elsik C.G."/>
            <person name="Goodisman M.A."/>
            <person name="Liberles D.A."/>
            <person name="Roe R.M."/>
            <person name="Vargo E.L."/>
            <person name="Vilcinskas A."/>
            <person name="Wang J."/>
            <person name="Bornberg-Bauer E."/>
            <person name="Korb J."/>
            <person name="Zhang G."/>
            <person name="Liebig J."/>
        </authorList>
    </citation>
    <scope>NUCLEOTIDE SEQUENCE [LARGE SCALE GENOMIC DNA]</scope>
    <source>
        <tissue evidence="2">Whole organism</tissue>
    </source>
</reference>
<dbReference type="EMBL" id="KK852866">
    <property type="protein sequence ID" value="KDR14726.1"/>
    <property type="molecule type" value="Genomic_DNA"/>
</dbReference>
<accession>A0A067QX06</accession>
<dbReference type="AlphaFoldDB" id="A0A067QX06"/>
<keyword evidence="1" id="KW-0732">Signal</keyword>
<feature type="chain" id="PRO_5001644443" evidence="1">
    <location>
        <begin position="26"/>
        <end position="60"/>
    </location>
</feature>